<dbReference type="STRING" id="1688.BCUN_1647"/>
<evidence type="ECO:0000256" key="2">
    <source>
        <dbReference type="SAM" id="Phobius"/>
    </source>
</evidence>
<sequence length="389" mass="43766">MTNPYGNPQPYRQQPYRQQPYAPAAGAPQQQTQQSPYQAPRHPQYVAPMPQPQATYTRRRPARTMSSRTLAALIIGIFAFAFVFGGTYAIVMARQSHARTASASQGAIDSLRARGYEPDDYVDDDGRVKDEQVYYYAQSEGFSRYADALVAMRDKHLHMDVDRILEIPPEKSRRGADYYHVWITWLTDQHAAQYFGDDRVTSDPNEIEKYYDAQIAALDDMEQQFLKGEDLGFTVRAKQEDGTWNILQTDDQDAVSQQEQQPDRPATQDTVATLTAKWEQAITSVPDTPSADGTYTQVGEQLAASVGPTMNYDFQSIYGHCTMDGRLGDPNTFGAYCPLTPQVIYLNTDSNQDANDVRSPYYAADIRHEPAHARCTPASTRSPERRPST</sequence>
<evidence type="ECO:0000256" key="1">
    <source>
        <dbReference type="SAM" id="MobiDB-lite"/>
    </source>
</evidence>
<keyword evidence="2" id="KW-0812">Transmembrane</keyword>
<feature type="region of interest" description="Disordered" evidence="1">
    <location>
        <begin position="368"/>
        <end position="389"/>
    </location>
</feature>
<dbReference type="RefSeq" id="WP_033516085.1">
    <property type="nucleotide sequence ID" value="NZ_JGYV01000026.1"/>
</dbReference>
<dbReference type="EMBL" id="JGYV01000026">
    <property type="protein sequence ID" value="KFI59306.1"/>
    <property type="molecule type" value="Genomic_DNA"/>
</dbReference>
<reference evidence="3 4" key="1">
    <citation type="submission" date="2014-03" db="EMBL/GenBank/DDBJ databases">
        <title>Genomics of Bifidobacteria.</title>
        <authorList>
            <person name="Ventura M."/>
            <person name="Milani C."/>
            <person name="Lugli G.A."/>
        </authorList>
    </citation>
    <scope>NUCLEOTIDE SEQUENCE [LARGE SCALE GENOMIC DNA]</scope>
    <source>
        <strain evidence="3 4">LMG 10738</strain>
    </source>
</reference>
<evidence type="ECO:0000313" key="3">
    <source>
        <dbReference type="EMBL" id="KFI59306.1"/>
    </source>
</evidence>
<evidence type="ECO:0000313" key="4">
    <source>
        <dbReference type="Proteomes" id="UP000029067"/>
    </source>
</evidence>
<feature type="transmembrane region" description="Helical" evidence="2">
    <location>
        <begin position="69"/>
        <end position="91"/>
    </location>
</feature>
<name>A0A087AKK6_9BIFI</name>
<proteinExistence type="predicted"/>
<dbReference type="AlphaFoldDB" id="A0A087AKK6"/>
<dbReference type="Proteomes" id="UP000029067">
    <property type="component" value="Unassembled WGS sequence"/>
</dbReference>
<keyword evidence="4" id="KW-1185">Reference proteome</keyword>
<keyword evidence="2" id="KW-1133">Transmembrane helix</keyword>
<organism evidence="3 4">
    <name type="scientific">Bifidobacterium cuniculi</name>
    <dbReference type="NCBI Taxonomy" id="1688"/>
    <lineage>
        <taxon>Bacteria</taxon>
        <taxon>Bacillati</taxon>
        <taxon>Actinomycetota</taxon>
        <taxon>Actinomycetes</taxon>
        <taxon>Bifidobacteriales</taxon>
        <taxon>Bifidobacteriaceae</taxon>
        <taxon>Bifidobacterium</taxon>
    </lineage>
</organism>
<dbReference type="OrthoDB" id="4991144at2"/>
<feature type="region of interest" description="Disordered" evidence="1">
    <location>
        <begin position="1"/>
        <end position="62"/>
    </location>
</feature>
<accession>A0A087AKK6</accession>
<dbReference type="SUPFAM" id="SSF81995">
    <property type="entry name" value="beta-sandwich domain of Sec23/24"/>
    <property type="match status" value="1"/>
</dbReference>
<keyword evidence="2" id="KW-0472">Membrane</keyword>
<dbReference type="eggNOG" id="ENOG5033XKX">
    <property type="taxonomic scope" value="Bacteria"/>
</dbReference>
<gene>
    <name evidence="3" type="ORF">BCUN_1647</name>
</gene>
<protein>
    <submittedName>
        <fullName evidence="3">Uncharacterized protein</fullName>
    </submittedName>
</protein>
<comment type="caution">
    <text evidence="3">The sequence shown here is derived from an EMBL/GenBank/DDBJ whole genome shotgun (WGS) entry which is preliminary data.</text>
</comment>
<feature type="compositionally biased region" description="Low complexity" evidence="1">
    <location>
        <begin position="1"/>
        <end position="40"/>
    </location>
</feature>